<protein>
    <submittedName>
        <fullName evidence="4">ABC transporter ATP-binding protein</fullName>
    </submittedName>
</protein>
<gene>
    <name evidence="4" type="ORF">DIT26_06520</name>
</gene>
<dbReference type="EMBL" id="DQBS01000148">
    <property type="protein sequence ID" value="HCO70213.1"/>
    <property type="molecule type" value="Genomic_DNA"/>
</dbReference>
<reference evidence="4 5" key="1">
    <citation type="journal article" date="2018" name="Nat. Biotechnol.">
        <title>A standardized bacterial taxonomy based on genome phylogeny substantially revises the tree of life.</title>
        <authorList>
            <person name="Parks D.H."/>
            <person name="Chuvochina M."/>
            <person name="Waite D.W."/>
            <person name="Rinke C."/>
            <person name="Skarshewski A."/>
            <person name="Chaumeil P.A."/>
            <person name="Hugenholtz P."/>
        </authorList>
    </citation>
    <scope>NUCLEOTIDE SEQUENCE [LARGE SCALE GENOMIC DNA]</scope>
    <source>
        <strain evidence="4">UBA9905</strain>
    </source>
</reference>
<dbReference type="Proteomes" id="UP000264215">
    <property type="component" value="Unassembled WGS sequence"/>
</dbReference>
<evidence type="ECO:0000256" key="3">
    <source>
        <dbReference type="ARBA" id="ARBA00022840"/>
    </source>
</evidence>
<sequence>IVTDHDVSSIAKVVDRLYVLYKGEVISSGDPEAVLADSQVVEKYLGSDE</sequence>
<dbReference type="Gene3D" id="3.40.50.300">
    <property type="entry name" value="P-loop containing nucleotide triphosphate hydrolases"/>
    <property type="match status" value="1"/>
</dbReference>
<name>A0A3D3TP18_9BACT</name>
<proteinExistence type="predicted"/>
<evidence type="ECO:0000256" key="1">
    <source>
        <dbReference type="ARBA" id="ARBA00022448"/>
    </source>
</evidence>
<keyword evidence="1" id="KW-0813">Transport</keyword>
<feature type="non-terminal residue" evidence="4">
    <location>
        <position position="1"/>
    </location>
</feature>
<dbReference type="InterPro" id="IPR051120">
    <property type="entry name" value="ABC_AA/LPS_Transport"/>
</dbReference>
<dbReference type="InterPro" id="IPR027417">
    <property type="entry name" value="P-loop_NTPase"/>
</dbReference>
<evidence type="ECO:0000256" key="2">
    <source>
        <dbReference type="ARBA" id="ARBA00022741"/>
    </source>
</evidence>
<organism evidence="4 5">
    <name type="scientific">Mesotoga infera</name>
    <dbReference type="NCBI Taxonomy" id="1236046"/>
    <lineage>
        <taxon>Bacteria</taxon>
        <taxon>Thermotogati</taxon>
        <taxon>Thermotogota</taxon>
        <taxon>Thermotogae</taxon>
        <taxon>Kosmotogales</taxon>
        <taxon>Kosmotogaceae</taxon>
        <taxon>Mesotoga</taxon>
    </lineage>
</organism>
<comment type="caution">
    <text evidence="4">The sequence shown here is derived from an EMBL/GenBank/DDBJ whole genome shotgun (WGS) entry which is preliminary data.</text>
</comment>
<keyword evidence="2" id="KW-0547">Nucleotide-binding</keyword>
<dbReference type="GO" id="GO:0005524">
    <property type="term" value="F:ATP binding"/>
    <property type="evidence" value="ECO:0007669"/>
    <property type="project" value="UniProtKB-KW"/>
</dbReference>
<keyword evidence="3 4" id="KW-0067">ATP-binding</keyword>
<evidence type="ECO:0000313" key="5">
    <source>
        <dbReference type="Proteomes" id="UP000264215"/>
    </source>
</evidence>
<dbReference type="PANTHER" id="PTHR45772">
    <property type="entry name" value="CONSERVED COMPONENT OF ABC TRANSPORTER FOR NATURAL AMINO ACIDS-RELATED"/>
    <property type="match status" value="1"/>
</dbReference>
<dbReference type="AlphaFoldDB" id="A0A3D3TP18"/>
<accession>A0A3D3TP18</accession>
<dbReference type="GO" id="GO:0005886">
    <property type="term" value="C:plasma membrane"/>
    <property type="evidence" value="ECO:0007669"/>
    <property type="project" value="TreeGrafter"/>
</dbReference>
<evidence type="ECO:0000313" key="4">
    <source>
        <dbReference type="EMBL" id="HCO70213.1"/>
    </source>
</evidence>
<dbReference type="SUPFAM" id="SSF52540">
    <property type="entry name" value="P-loop containing nucleoside triphosphate hydrolases"/>
    <property type="match status" value="1"/>
</dbReference>
<dbReference type="PANTHER" id="PTHR45772:SF10">
    <property type="entry name" value="LIPOPOLYSACCHARIDE EXPORT SYSTEM ATP-BINDING PROTEIN LPTB"/>
    <property type="match status" value="1"/>
</dbReference>